<dbReference type="PANTHER" id="PTHR38149">
    <property type="entry name" value="ATPASE"/>
    <property type="match status" value="1"/>
</dbReference>
<sequence length="565" mass="62473">MNIEAPETLKQRLTRVEGRGYKAYKDLQGTDWAFGPIQLKFEHVQGDAFAEPSRMTANLPFKLSGLPDAVCDTALSRIAVEDFLLRRFHKAVLTRKIKPKGAGKSGIITALFPSQKIIKRSAVTVSKNQIELVFFVGLPAEGRRILGLECWRLFEEDVAGILRQSLAAETLDMPALKLHTETFEDFHCLQGLLNEKGWVGFVTDGSCLARAAGNSDLPLKECQSFIAPEKLSDRVTLPNAGEIRGMPILKGIMLLVGGGFHGKSTLLKALQNAVYPHIPGDGREQVAVNPTAVKVRAEDGRFVNKVDISPFLDNLPGIESTETFSTQNASGSTSQAVNIVESLQSGCKLLLLDEDTCATNFMIRDARMQALIHKEQEPITPFIDRVRELYERFNISAVLVMGGSGDYFDVADTVVAMENFQPHLVSEEARKIAVAMPTGRNRETPMPFPDLIPGRHSPENLKFRKGKREVFISSRGCDSLLLGINEIDTHEIEQLVETGQLEACGWILHALKEWLEKNEGSSVAGVKSLLSKMENNVSCLLPWNNGLVSLPRLHEVMAVLSRMRF</sequence>
<dbReference type="InterPro" id="IPR049069">
    <property type="entry name" value="MRB1590-like_C"/>
</dbReference>
<organism evidence="4 5">
    <name type="scientific">Candidatus Nitronauta litoralis</name>
    <dbReference type="NCBI Taxonomy" id="2705533"/>
    <lineage>
        <taxon>Bacteria</taxon>
        <taxon>Pseudomonadati</taxon>
        <taxon>Nitrospinota/Tectimicrobiota group</taxon>
        <taxon>Nitrospinota</taxon>
        <taxon>Nitrospinia</taxon>
        <taxon>Nitrospinales</taxon>
        <taxon>Nitrospinaceae</taxon>
        <taxon>Candidatus Nitronauta</taxon>
    </lineage>
</organism>
<evidence type="ECO:0000259" key="2">
    <source>
        <dbReference type="Pfam" id="PF20446"/>
    </source>
</evidence>
<dbReference type="PANTHER" id="PTHR38149:SF1">
    <property type="entry name" value="ATPASE"/>
    <property type="match status" value="1"/>
</dbReference>
<dbReference type="InterPro" id="IPR019195">
    <property type="entry name" value="ABC_ATPase_put"/>
</dbReference>
<dbReference type="InterPro" id="IPR046833">
    <property type="entry name" value="ABC_N"/>
</dbReference>
<feature type="domain" description="MRB1590-like C-terminal" evidence="3">
    <location>
        <begin position="472"/>
        <end position="564"/>
    </location>
</feature>
<evidence type="ECO:0000313" key="4">
    <source>
        <dbReference type="EMBL" id="QPJ63653.1"/>
    </source>
</evidence>
<dbReference type="EMBL" id="CP048685">
    <property type="protein sequence ID" value="QPJ63653.1"/>
    <property type="molecule type" value="Genomic_DNA"/>
</dbReference>
<accession>A0A7T0BZ78</accession>
<protein>
    <submittedName>
        <fullName evidence="4">ABC-ATPase domain-containing protein</fullName>
    </submittedName>
</protein>
<feature type="domain" description="ATPase of the ABC class N-terminal" evidence="2">
    <location>
        <begin position="7"/>
        <end position="167"/>
    </location>
</feature>
<dbReference type="InterPro" id="IPR027417">
    <property type="entry name" value="P-loop_NTPase"/>
</dbReference>
<evidence type="ECO:0000313" key="5">
    <source>
        <dbReference type="Proteomes" id="UP000594688"/>
    </source>
</evidence>
<dbReference type="Pfam" id="PF09818">
    <property type="entry name" value="ABC_ATPase"/>
    <property type="match status" value="1"/>
</dbReference>
<name>A0A7T0BZ78_9BACT</name>
<gene>
    <name evidence="4" type="ORF">G3M70_00240</name>
</gene>
<dbReference type="Pfam" id="PF20446">
    <property type="entry name" value="ABC_N"/>
    <property type="match status" value="1"/>
</dbReference>
<proteinExistence type="predicted"/>
<dbReference type="SUPFAM" id="SSF52540">
    <property type="entry name" value="P-loop containing nucleoside triphosphate hydrolases"/>
    <property type="match status" value="1"/>
</dbReference>
<evidence type="ECO:0000259" key="1">
    <source>
        <dbReference type="Pfam" id="PF09818"/>
    </source>
</evidence>
<feature type="domain" description="ATPase of the ABC class C-terminal" evidence="1">
    <location>
        <begin position="175"/>
        <end position="444"/>
    </location>
</feature>
<dbReference type="Pfam" id="PF21117">
    <property type="entry name" value="MRB1590_C"/>
    <property type="match status" value="1"/>
</dbReference>
<dbReference type="InterPro" id="IPR046834">
    <property type="entry name" value="ABC_ATPase_C"/>
</dbReference>
<reference evidence="4 5" key="1">
    <citation type="submission" date="2020-02" db="EMBL/GenBank/DDBJ databases">
        <title>Genomic and physiological characterization of two novel Nitrospinaceae genera.</title>
        <authorList>
            <person name="Mueller A.J."/>
            <person name="Jung M.-Y."/>
            <person name="Strachan C.R."/>
            <person name="Herbold C.W."/>
            <person name="Kirkegaard R.H."/>
            <person name="Daims H."/>
        </authorList>
    </citation>
    <scope>NUCLEOTIDE SEQUENCE [LARGE SCALE GENOMIC DNA]</scope>
    <source>
        <strain evidence="4">EB</strain>
    </source>
</reference>
<dbReference type="AlphaFoldDB" id="A0A7T0BZ78"/>
<dbReference type="KEGG" id="nli:G3M70_00240"/>
<evidence type="ECO:0000259" key="3">
    <source>
        <dbReference type="Pfam" id="PF21117"/>
    </source>
</evidence>
<dbReference type="Proteomes" id="UP000594688">
    <property type="component" value="Chromosome"/>
</dbReference>